<dbReference type="GO" id="GO:0007206">
    <property type="term" value="P:phospholipase C-activating G protein-coupled glutamate receptor signaling pathway"/>
    <property type="evidence" value="ECO:0007669"/>
    <property type="project" value="UniProtKB-ARBA"/>
</dbReference>
<evidence type="ECO:0000256" key="3">
    <source>
        <dbReference type="ARBA" id="ARBA00022475"/>
    </source>
</evidence>
<dbReference type="Pfam" id="PF01094">
    <property type="entry name" value="ANF_receptor"/>
    <property type="match status" value="1"/>
</dbReference>
<dbReference type="Gene3D" id="3.40.50.2300">
    <property type="match status" value="2"/>
</dbReference>
<evidence type="ECO:0000256" key="15">
    <source>
        <dbReference type="SAM" id="Phobius"/>
    </source>
</evidence>
<organism evidence="17 18">
    <name type="scientific">Branchiostoma floridae</name>
    <name type="common">Florida lancelet</name>
    <name type="synonym">Amphioxus</name>
    <dbReference type="NCBI Taxonomy" id="7739"/>
    <lineage>
        <taxon>Eukaryota</taxon>
        <taxon>Metazoa</taxon>
        <taxon>Chordata</taxon>
        <taxon>Cephalochordata</taxon>
        <taxon>Leptocardii</taxon>
        <taxon>Amphioxiformes</taxon>
        <taxon>Branchiostomatidae</taxon>
        <taxon>Branchiostoma</taxon>
    </lineage>
</organism>
<keyword evidence="6" id="KW-0732">Signal</keyword>
<keyword evidence="9 15" id="KW-0472">Membrane</keyword>
<dbReference type="InterPro" id="IPR011500">
    <property type="entry name" value="GPCR_3_9-Cys_dom"/>
</dbReference>
<keyword evidence="5 15" id="KW-0812">Transmembrane</keyword>
<accession>A0A9J7LNX8</accession>
<dbReference type="GO" id="GO:0005886">
    <property type="term" value="C:plasma membrane"/>
    <property type="evidence" value="ECO:0000318"/>
    <property type="project" value="GO_Central"/>
</dbReference>
<dbReference type="PROSITE" id="PS00980">
    <property type="entry name" value="G_PROTEIN_RECEP_F3_2"/>
    <property type="match status" value="1"/>
</dbReference>
<feature type="region of interest" description="Disordered" evidence="14">
    <location>
        <begin position="1133"/>
        <end position="1234"/>
    </location>
</feature>
<dbReference type="SUPFAM" id="SSF53822">
    <property type="entry name" value="Periplasmic binding protein-like I"/>
    <property type="match status" value="1"/>
</dbReference>
<evidence type="ECO:0000256" key="5">
    <source>
        <dbReference type="ARBA" id="ARBA00022692"/>
    </source>
</evidence>
<feature type="transmembrane region" description="Helical" evidence="15">
    <location>
        <begin position="653"/>
        <end position="674"/>
    </location>
</feature>
<dbReference type="KEGG" id="bfo:118422754"/>
<protein>
    <submittedName>
        <fullName evidence="18 19">Metabotropic glutamate receptor 1-like</fullName>
    </submittedName>
</protein>
<evidence type="ECO:0000256" key="6">
    <source>
        <dbReference type="ARBA" id="ARBA00022729"/>
    </source>
</evidence>
<dbReference type="GO" id="GO:0098839">
    <property type="term" value="C:postsynaptic density membrane"/>
    <property type="evidence" value="ECO:0000318"/>
    <property type="project" value="GO_Central"/>
</dbReference>
<keyword evidence="4" id="KW-0597">Phosphoprotein</keyword>
<feature type="transmembrane region" description="Helical" evidence="15">
    <location>
        <begin position="695"/>
        <end position="723"/>
    </location>
</feature>
<dbReference type="Pfam" id="PF07562">
    <property type="entry name" value="NCD3G"/>
    <property type="match status" value="1"/>
</dbReference>
<evidence type="ECO:0000256" key="7">
    <source>
        <dbReference type="ARBA" id="ARBA00022989"/>
    </source>
</evidence>
<dbReference type="OrthoDB" id="425344at2759"/>
<evidence type="ECO:0000256" key="4">
    <source>
        <dbReference type="ARBA" id="ARBA00022553"/>
    </source>
</evidence>
<feature type="transmembrane region" description="Helical" evidence="15">
    <location>
        <begin position="779"/>
        <end position="801"/>
    </location>
</feature>
<feature type="compositionally biased region" description="Basic and acidic residues" evidence="14">
    <location>
        <begin position="1152"/>
        <end position="1175"/>
    </location>
</feature>
<dbReference type="GeneID" id="118422754"/>
<dbReference type="PRINTS" id="PR00593">
    <property type="entry name" value="MTABOTROPICR"/>
</dbReference>
<dbReference type="FunFam" id="2.10.50.30:FF:000001">
    <property type="entry name" value="metabotropic glutamate receptor 1"/>
    <property type="match status" value="1"/>
</dbReference>
<feature type="transmembrane region" description="Helical" evidence="15">
    <location>
        <begin position="589"/>
        <end position="610"/>
    </location>
</feature>
<feature type="region of interest" description="Disordered" evidence="14">
    <location>
        <begin position="1053"/>
        <end position="1105"/>
    </location>
</feature>
<evidence type="ECO:0000256" key="2">
    <source>
        <dbReference type="ARBA" id="ARBA00007242"/>
    </source>
</evidence>
<feature type="compositionally biased region" description="Polar residues" evidence="14">
    <location>
        <begin position="1068"/>
        <end position="1083"/>
    </location>
</feature>
<dbReference type="InterPro" id="IPR000162">
    <property type="entry name" value="GPCR_3_mtglu_rcpt"/>
</dbReference>
<evidence type="ECO:0000259" key="16">
    <source>
        <dbReference type="PROSITE" id="PS50259"/>
    </source>
</evidence>
<dbReference type="InterPro" id="IPR017978">
    <property type="entry name" value="GPCR_3_C"/>
</dbReference>
<feature type="domain" description="G-protein coupled receptors family 3 profile" evidence="16">
    <location>
        <begin position="587"/>
        <end position="849"/>
    </location>
</feature>
<sequence length="1283" mass="143817">MFPGMAESSWVQFLRWAIFTWIVVWTETVAGRDRLVARMEGDLIIGALFSIHEKPRGPAGISARECGDIREQYGIQRVEAMFQTLDRINSDPTILPNITLGCEIRDSCWHDTVALEQTIEFVRHTISTQTQHSSAQKCPDGTVLSSPVYEQPIVGLIGPGSSSVTIQVQNLLQLFNIPQIAYSATSKDLSDKARYKYFLRVIPPDTLQAQAMADIVMHYNWTYVSTLHTTGNYGQSGADVFKALVKKEGVCIATSDQVEYDADNDRYDNVVRNLQSTPSAHVVVCFCQGNTVRGLLAAMERLNTTGQFLLLGSDGWADRKELTAVNPREAAGSITIKPWSPQVESFDEYYQNLNPWNNARNPWFQEFWQWKFDCRIVGHAMEKTFGDICTGNESLHNYVQDTKLGFVINAIEAMAHGLHDMQTSLCGDYVGLCPQMRNVNGTLLLDHILSTTFLGVNNGTVMFDKNGDPPGRYDIMNFQHFGAGDFGYVKIGSWKYGQLSVDDDIFRSNFNMSRIMRSVCSEECEPLEVKRVKGHDTCCWVCTTCKDDEFREDEQTCTPCEEGWWPRDDKTGCFKIPVEYTKWTDVQTIVAVVFSCVGIMATTFVTTVFVRHRDTPVVKSSSRELCYIILIGLYSSYLSAFPLLAKPDQVTCYLQRICVGLSFSMCYSALVTKTNRIARILAGSKKKIITRKPRFMSATAQVMISFALIFLEGISIAITVVLYPPSAEAYSPKPGQLRLICSVNTFTMIVPLSLDMVLIIMCTYYAFKTRNIPENFNEAKFIGFTMYTTCIIWLAFVPLYVSSDFKTITTCIATSLSASATLGCMFLPKVYIILMKPERNQRSNFTTSNEVRCHVLDSQPSSLQGDKNNITSKALSAEKGEGARKFAAVGRAVMLGQSNRSRKRQETIRRVQVLRELRKAEEENKIRFGSRLDPMTADNPFYNQRASICEASFTVPPGFPSQDFDKKRASICGESIAVGHWKKALDKLEKKKTETNGGIPIICITPDEDDGTSKGETFESDLSLLVSDISTQDIQIHSMESLPEEKDINSYDCLSTEKPQDSNHTSERVNINQQEVEHQTITNKKPETSRHAHKKTPKSHSLPDIFPFNQKRLSIGSDTKGNLKTFLSTNMLSSLSRESSPRSVADGSPIDRFLRGQEVRDAELTPLQEDSHESSHPYNRMGKKSKRYGSEDALPILRSRCRSIGEKFKPGRPREQRSKSDGTGPYQSERSPLLSQSIALSLRSIGRNDCAPSEGLQSSEDNRIRPLDVKGLCHGTGVAEDQV</sequence>
<evidence type="ECO:0000256" key="11">
    <source>
        <dbReference type="ARBA" id="ARBA00023170"/>
    </source>
</evidence>
<keyword evidence="12" id="KW-0325">Glycoprotein</keyword>
<gene>
    <name evidence="18 19" type="primary">LOC118422754</name>
</gene>
<evidence type="ECO:0000256" key="12">
    <source>
        <dbReference type="ARBA" id="ARBA00023180"/>
    </source>
</evidence>
<dbReference type="RefSeq" id="XP_035686394.1">
    <property type="nucleotide sequence ID" value="XM_035830501.1"/>
</dbReference>
<feature type="compositionally biased region" description="Polar residues" evidence="14">
    <location>
        <begin position="1225"/>
        <end position="1234"/>
    </location>
</feature>
<dbReference type="OMA" id="NGDSPGX"/>
<dbReference type="Proteomes" id="UP000001554">
    <property type="component" value="Chromosome 9"/>
</dbReference>
<evidence type="ECO:0000256" key="10">
    <source>
        <dbReference type="ARBA" id="ARBA00023157"/>
    </source>
</evidence>
<dbReference type="PROSITE" id="PS50259">
    <property type="entry name" value="G_PROTEIN_RECEP_F3_4"/>
    <property type="match status" value="1"/>
</dbReference>
<dbReference type="CDD" id="cd15285">
    <property type="entry name" value="7tmC_mGluR_group1"/>
    <property type="match status" value="1"/>
</dbReference>
<dbReference type="FunFam" id="3.40.50.2300:FF:000219">
    <property type="entry name" value="Glutamate metabotropic receptor 5"/>
    <property type="match status" value="2"/>
</dbReference>
<dbReference type="InterPro" id="IPR028082">
    <property type="entry name" value="Peripla_BP_I"/>
</dbReference>
<reference evidence="17" key="1">
    <citation type="journal article" date="2020" name="Nat. Ecol. Evol.">
        <title>Deeply conserved synteny resolves early events in vertebrate evolution.</title>
        <authorList>
            <person name="Simakov O."/>
            <person name="Marletaz F."/>
            <person name="Yue J.X."/>
            <person name="O'Connell B."/>
            <person name="Jenkins J."/>
            <person name="Brandt A."/>
            <person name="Calef R."/>
            <person name="Tung C.H."/>
            <person name="Huang T.K."/>
            <person name="Schmutz J."/>
            <person name="Satoh N."/>
            <person name="Yu J.K."/>
            <person name="Putnam N.H."/>
            <person name="Green R.E."/>
            <person name="Rokhsar D.S."/>
        </authorList>
    </citation>
    <scope>NUCLEOTIDE SEQUENCE [LARGE SCALE GENOMIC DNA]</scope>
    <source>
        <strain evidence="17">S238N-H82</strain>
    </source>
</reference>
<feature type="transmembrane region" description="Helical" evidence="15">
    <location>
        <begin position="807"/>
        <end position="834"/>
    </location>
</feature>
<keyword evidence="8" id="KW-0297">G-protein coupled receptor</keyword>
<evidence type="ECO:0000256" key="13">
    <source>
        <dbReference type="ARBA" id="ARBA00023224"/>
    </source>
</evidence>
<keyword evidence="3" id="KW-1003">Cell membrane</keyword>
<feature type="transmembrane region" description="Helical" evidence="15">
    <location>
        <begin position="622"/>
        <end position="641"/>
    </location>
</feature>
<keyword evidence="10" id="KW-1015">Disulfide bond</keyword>
<dbReference type="GO" id="GO:0007216">
    <property type="term" value="P:G protein-coupled glutamate receptor signaling pathway"/>
    <property type="evidence" value="ECO:0000318"/>
    <property type="project" value="GO_Central"/>
</dbReference>
<keyword evidence="17" id="KW-1185">Reference proteome</keyword>
<feature type="compositionally biased region" description="Low complexity" evidence="14">
    <location>
        <begin position="1133"/>
        <end position="1143"/>
    </location>
</feature>
<dbReference type="GO" id="GO:0099530">
    <property type="term" value="F:G protein-coupled receptor activity involved in regulation of postsynaptic membrane potential"/>
    <property type="evidence" value="ECO:0000318"/>
    <property type="project" value="GO_Central"/>
</dbReference>
<dbReference type="PROSITE" id="PS00979">
    <property type="entry name" value="G_PROTEIN_RECEP_F3_1"/>
    <property type="match status" value="1"/>
</dbReference>
<dbReference type="InterPro" id="IPR017979">
    <property type="entry name" value="GPCR_3_CS"/>
</dbReference>
<keyword evidence="11" id="KW-0675">Receptor</keyword>
<evidence type="ECO:0000256" key="9">
    <source>
        <dbReference type="ARBA" id="ARBA00023136"/>
    </source>
</evidence>
<evidence type="ECO:0000313" key="18">
    <source>
        <dbReference type="RefSeq" id="XP_035686394.1"/>
    </source>
</evidence>
<comment type="subcellular location">
    <subcellularLocation>
        <location evidence="1">Cell membrane</location>
        <topology evidence="1">Multi-pass membrane protein</topology>
    </subcellularLocation>
</comment>
<evidence type="ECO:0000256" key="1">
    <source>
        <dbReference type="ARBA" id="ARBA00004651"/>
    </source>
</evidence>
<evidence type="ECO:0000256" key="14">
    <source>
        <dbReference type="SAM" id="MobiDB-lite"/>
    </source>
</evidence>
<evidence type="ECO:0000313" key="19">
    <source>
        <dbReference type="RefSeq" id="XP_035686395.1"/>
    </source>
</evidence>
<keyword evidence="7 15" id="KW-1133">Transmembrane helix</keyword>
<dbReference type="InterPro" id="IPR000337">
    <property type="entry name" value="GPCR_3"/>
</dbReference>
<dbReference type="Gene3D" id="2.10.50.30">
    <property type="entry name" value="GPCR, family 3, nine cysteines domain"/>
    <property type="match status" value="1"/>
</dbReference>
<reference evidence="18 19" key="2">
    <citation type="submission" date="2025-04" db="UniProtKB">
        <authorList>
            <consortium name="RefSeq"/>
        </authorList>
    </citation>
    <scope>IDENTIFICATION</scope>
    <source>
        <strain evidence="18 19">S238N-H82</strain>
        <tissue evidence="18 19">Testes</tissue>
    </source>
</reference>
<dbReference type="PRINTS" id="PR00248">
    <property type="entry name" value="GPCRMGR"/>
</dbReference>
<dbReference type="GO" id="GO:0001640">
    <property type="term" value="F:adenylate cyclase inhibiting G protein-coupled glutamate receptor activity"/>
    <property type="evidence" value="ECO:0000318"/>
    <property type="project" value="GO_Central"/>
</dbReference>
<dbReference type="Pfam" id="PF00003">
    <property type="entry name" value="7tm_3"/>
    <property type="match status" value="1"/>
</dbReference>
<dbReference type="InterPro" id="IPR001828">
    <property type="entry name" value="ANF_lig-bd_rcpt"/>
</dbReference>
<proteinExistence type="inferred from homology"/>
<evidence type="ECO:0000313" key="17">
    <source>
        <dbReference type="Proteomes" id="UP000001554"/>
    </source>
</evidence>
<dbReference type="PANTHER" id="PTHR24060">
    <property type="entry name" value="METABOTROPIC GLUTAMATE RECEPTOR"/>
    <property type="match status" value="1"/>
</dbReference>
<dbReference type="RefSeq" id="XP_035686395.1">
    <property type="nucleotide sequence ID" value="XM_035830502.1"/>
</dbReference>
<dbReference type="PROSITE" id="PS00981">
    <property type="entry name" value="G_PROTEIN_RECEP_F3_3"/>
    <property type="match status" value="1"/>
</dbReference>
<dbReference type="InterPro" id="IPR050726">
    <property type="entry name" value="mGluR"/>
</dbReference>
<name>A0A9J7LNX8_BRAFL</name>
<dbReference type="GO" id="GO:0051966">
    <property type="term" value="P:regulation of synaptic transmission, glutamatergic"/>
    <property type="evidence" value="ECO:0000318"/>
    <property type="project" value="GO_Central"/>
</dbReference>
<feature type="compositionally biased region" description="Basic and acidic residues" evidence="14">
    <location>
        <begin position="1203"/>
        <end position="1220"/>
    </location>
</feature>
<feature type="transmembrane region" description="Helical" evidence="15">
    <location>
        <begin position="743"/>
        <end position="767"/>
    </location>
</feature>
<keyword evidence="13" id="KW-0807">Transducer</keyword>
<dbReference type="InterPro" id="IPR038550">
    <property type="entry name" value="GPCR_3_9-Cys_sf"/>
</dbReference>
<evidence type="ECO:0000256" key="8">
    <source>
        <dbReference type="ARBA" id="ARBA00023040"/>
    </source>
</evidence>
<comment type="similarity">
    <text evidence="2">Belongs to the G-protein coupled receptor 3 family.</text>
</comment>
<dbReference type="GO" id="GO:0099583">
    <property type="term" value="F:neurotransmitter receptor activity involved in regulation of postsynaptic cytosolic calcium ion concentration"/>
    <property type="evidence" value="ECO:0000318"/>
    <property type="project" value="GO_Central"/>
</dbReference>
<feature type="compositionally biased region" description="Basic and acidic residues" evidence="14">
    <location>
        <begin position="1058"/>
        <end position="1067"/>
    </location>
</feature>
<dbReference type="CDD" id="cd06374">
    <property type="entry name" value="PBP1_mGluR_groupI"/>
    <property type="match status" value="1"/>
</dbReference>